<feature type="compositionally biased region" description="Polar residues" evidence="1">
    <location>
        <begin position="25"/>
        <end position="38"/>
    </location>
</feature>
<evidence type="ECO:0000313" key="2">
    <source>
        <dbReference type="EMBL" id="KAK0494414.1"/>
    </source>
</evidence>
<dbReference type="EMBL" id="JAUEPU010000020">
    <property type="protein sequence ID" value="KAK0494414.1"/>
    <property type="molecule type" value="Genomic_DNA"/>
</dbReference>
<sequence>MAHSPRMLSANGKTLQSFPPADSFPRTQTGSGLGINPSTLADQLSIRRLDQNQRIASKDYSIHSAAFRPMQHTPSLRANTIHTVLILSQEYQKPDQRHPGQDFSSHHLRTKMCPPKRTWAHRFGPNTITMKRAPLIYAGVELAILSSSLGVVPRNPGPSFIRSAGILISVILANQFFYSRLSCKRLCCHDLPPSDTSTSPIPPSESMTTSTCVRRPRVDGGLVIPACAPPPLAACLSVLSAQQVRVYHEQSSFRILPSTRNARDCIESSVAREEWAQRLAFQW</sequence>
<reference evidence="2" key="1">
    <citation type="submission" date="2023-06" db="EMBL/GenBank/DDBJ databases">
        <authorList>
            <consortium name="Lawrence Berkeley National Laboratory"/>
            <person name="Ahrendt S."/>
            <person name="Sahu N."/>
            <person name="Indic B."/>
            <person name="Wong-Bajracharya J."/>
            <person name="Merenyi Z."/>
            <person name="Ke H.-M."/>
            <person name="Monk M."/>
            <person name="Kocsube S."/>
            <person name="Drula E."/>
            <person name="Lipzen A."/>
            <person name="Balint B."/>
            <person name="Henrissat B."/>
            <person name="Andreopoulos B."/>
            <person name="Martin F.M."/>
            <person name="Harder C.B."/>
            <person name="Rigling D."/>
            <person name="Ford K.L."/>
            <person name="Foster G.D."/>
            <person name="Pangilinan J."/>
            <person name="Papanicolaou A."/>
            <person name="Barry K."/>
            <person name="LaButti K."/>
            <person name="Viragh M."/>
            <person name="Koriabine M."/>
            <person name="Yan M."/>
            <person name="Riley R."/>
            <person name="Champramary S."/>
            <person name="Plett K.L."/>
            <person name="Tsai I.J."/>
            <person name="Slot J."/>
            <person name="Sipos G."/>
            <person name="Plett J."/>
            <person name="Nagy L.G."/>
            <person name="Grigoriev I.V."/>
        </authorList>
    </citation>
    <scope>NUCLEOTIDE SEQUENCE</scope>
    <source>
        <strain evidence="2">HWK02</strain>
    </source>
</reference>
<feature type="region of interest" description="Disordered" evidence="1">
    <location>
        <begin position="1"/>
        <end position="38"/>
    </location>
</feature>
<evidence type="ECO:0000313" key="3">
    <source>
        <dbReference type="Proteomes" id="UP001175228"/>
    </source>
</evidence>
<accession>A0AA39URN3</accession>
<keyword evidence="3" id="KW-1185">Reference proteome</keyword>
<comment type="caution">
    <text evidence="2">The sequence shown here is derived from an EMBL/GenBank/DDBJ whole genome shotgun (WGS) entry which is preliminary data.</text>
</comment>
<proteinExistence type="predicted"/>
<evidence type="ECO:0000256" key="1">
    <source>
        <dbReference type="SAM" id="MobiDB-lite"/>
    </source>
</evidence>
<gene>
    <name evidence="2" type="ORF">EDD18DRAFT_1355140</name>
</gene>
<protein>
    <submittedName>
        <fullName evidence="2">Uncharacterized protein</fullName>
    </submittedName>
</protein>
<organism evidence="2 3">
    <name type="scientific">Armillaria luteobubalina</name>
    <dbReference type="NCBI Taxonomy" id="153913"/>
    <lineage>
        <taxon>Eukaryota</taxon>
        <taxon>Fungi</taxon>
        <taxon>Dikarya</taxon>
        <taxon>Basidiomycota</taxon>
        <taxon>Agaricomycotina</taxon>
        <taxon>Agaricomycetes</taxon>
        <taxon>Agaricomycetidae</taxon>
        <taxon>Agaricales</taxon>
        <taxon>Marasmiineae</taxon>
        <taxon>Physalacriaceae</taxon>
        <taxon>Armillaria</taxon>
    </lineage>
</organism>
<dbReference type="AlphaFoldDB" id="A0AA39URN3"/>
<name>A0AA39URN3_9AGAR</name>
<dbReference type="Proteomes" id="UP001175228">
    <property type="component" value="Unassembled WGS sequence"/>
</dbReference>